<dbReference type="EMBL" id="LZSO01000009">
    <property type="protein sequence ID" value="OBB33059.1"/>
    <property type="molecule type" value="Genomic_DNA"/>
</dbReference>
<name>A0A1A0RH83_MYCPR</name>
<protein>
    <submittedName>
        <fullName evidence="1">Uncharacterized protein</fullName>
    </submittedName>
</protein>
<dbReference type="OrthoDB" id="3671213at2"/>
<proteinExistence type="predicted"/>
<reference evidence="2" key="1">
    <citation type="submission" date="2016-06" db="EMBL/GenBank/DDBJ databases">
        <authorList>
            <person name="Sutton G."/>
            <person name="Brinkac L."/>
            <person name="Sanka R."/>
            <person name="Adams M."/>
            <person name="Lau E."/>
            <person name="Mehaffy C."/>
            <person name="Tameris M."/>
            <person name="Hatherill M."/>
            <person name="Hanekom W."/>
            <person name="Mahomed H."/>
            <person name="Mcshane H."/>
        </authorList>
    </citation>
    <scope>NUCLEOTIDE SEQUENCE [LARGE SCALE GENOMIC DNA]</scope>
    <source>
        <strain evidence="2">852002-51209_SCH5440388</strain>
    </source>
</reference>
<dbReference type="AlphaFoldDB" id="A0A1A0RH83"/>
<gene>
    <name evidence="1" type="ORF">A5792_11560</name>
</gene>
<accession>A0A1A0RH83</accession>
<evidence type="ECO:0000313" key="2">
    <source>
        <dbReference type="Proteomes" id="UP000093902"/>
    </source>
</evidence>
<evidence type="ECO:0000313" key="1">
    <source>
        <dbReference type="EMBL" id="OBB33059.1"/>
    </source>
</evidence>
<dbReference type="Proteomes" id="UP000093902">
    <property type="component" value="Unassembled WGS sequence"/>
</dbReference>
<dbReference type="RefSeq" id="WP_064929743.1">
    <property type="nucleotide sequence ID" value="NZ_LZSO01000009.1"/>
</dbReference>
<comment type="caution">
    <text evidence="1">The sequence shown here is derived from an EMBL/GenBank/DDBJ whole genome shotgun (WGS) entry which is preliminary data.</text>
</comment>
<organism evidence="1 2">
    <name type="scientific">Mycolicibacterium peregrinum</name>
    <name type="common">Mycobacterium peregrinum</name>
    <dbReference type="NCBI Taxonomy" id="43304"/>
    <lineage>
        <taxon>Bacteria</taxon>
        <taxon>Bacillati</taxon>
        <taxon>Actinomycetota</taxon>
        <taxon>Actinomycetes</taxon>
        <taxon>Mycobacteriales</taxon>
        <taxon>Mycobacteriaceae</taxon>
        <taxon>Mycolicibacterium</taxon>
    </lineage>
</organism>
<sequence length="145" mass="15595">MNEGNGVSETATPPTDRDLLKYAVAIGAGGVNYVQGMVPGLGVDIVQWATLVTHLEVISNDLMDLLTGGEDDLDWYSAGYPVYTIVEFPDCDCVRVHTWHPDPRHQHNRPRDLAVLACPRGGFHSLVVVGVGEIEAVSLGALDEG</sequence>